<feature type="compositionally biased region" description="Basic and acidic residues" evidence="5">
    <location>
        <begin position="769"/>
        <end position="779"/>
    </location>
</feature>
<feature type="region of interest" description="Disordered" evidence="5">
    <location>
        <begin position="1072"/>
        <end position="1117"/>
    </location>
</feature>
<feature type="region of interest" description="Disordered" evidence="5">
    <location>
        <begin position="898"/>
        <end position="942"/>
    </location>
</feature>
<feature type="compositionally biased region" description="Low complexity" evidence="5">
    <location>
        <begin position="2625"/>
        <end position="2657"/>
    </location>
</feature>
<feature type="compositionally biased region" description="Low complexity" evidence="5">
    <location>
        <begin position="1014"/>
        <end position="1032"/>
    </location>
</feature>
<feature type="compositionally biased region" description="Low complexity" evidence="5">
    <location>
        <begin position="2578"/>
        <end position="2594"/>
    </location>
</feature>
<dbReference type="CDD" id="cd07302">
    <property type="entry name" value="CHD"/>
    <property type="match status" value="1"/>
</dbReference>
<feature type="region of interest" description="Disordered" evidence="5">
    <location>
        <begin position="2683"/>
        <end position="2735"/>
    </location>
</feature>
<evidence type="ECO:0000256" key="2">
    <source>
        <dbReference type="ARBA" id="ARBA00023239"/>
    </source>
</evidence>
<proteinExistence type="inferred from homology"/>
<feature type="compositionally biased region" description="Low complexity" evidence="5">
    <location>
        <begin position="511"/>
        <end position="525"/>
    </location>
</feature>
<dbReference type="EMBL" id="JAEHOE010000070">
    <property type="protein sequence ID" value="KAG2489697.1"/>
    <property type="molecule type" value="Genomic_DNA"/>
</dbReference>
<feature type="region of interest" description="Disordered" evidence="5">
    <location>
        <begin position="2338"/>
        <end position="2444"/>
    </location>
</feature>
<keyword evidence="8" id="KW-1185">Reference proteome</keyword>
<feature type="compositionally biased region" description="Basic and acidic residues" evidence="5">
    <location>
        <begin position="3065"/>
        <end position="3078"/>
    </location>
</feature>
<feature type="repeat" description="TPR" evidence="3">
    <location>
        <begin position="3382"/>
        <end position="3415"/>
    </location>
</feature>
<sequence>MPWSASQSAEKRGRWPVVTRNEGGGLATGRVLGTLLLTLSPVPGTGHGTPAHERTQAYPGLSPENGLHPLQHRLSAAGAGGLNCLAYDALPLAVTIFAVDGSIRHQNAASCAYYGRRTGSAGKLASATAAAWPLRGEGEGGGEPSLLRQLFAVDPCKLEDMLGRTLGATAAQGGVWEGIVRVPASLNPAGPSSVASGASRATAGPRGQAAAVQGPESTAPRNAPAASSTSAATAFANSPVRAAAADGLLSRADTAGSDTGRLWVQLPASGALPCEQPPVTTPLPRAPLTRHCSTASSFNAGSEAPAAREPSTLGRSSTALRLLRAATGPLRRRMSAVASANVASVGDTSSGKDAAAGSEAEAGVVSLSSSCRVASKASTGSRVAAFVNAVLDATPTREACGSLGTTPSGTATTSGGGGGSGGGAFDKRSAAGASTGASAGTTRRLRLQIRRKSLLGLFGSGASGTSGVVPTGPGGGDGSASGTVNFGAKADETSGAAAAAGGATPSFAACTPAPEASASQPASTSVTAPTGSDGSGHRQPAPTSAATDAAAAQQPPTPAGTDAGPSAGCSEAVGVLLGTGSVESRSGGSHKDQQQRKAFAGASFRSRFSSVNPFATSSWAVMYDNLSTAPSDALAAAGASNAPPTLLLAEALGSSAGRPDSSLLTSRPFSARGAHPAPVVPTPSNSASRGVHRRASAHANLGAAPGPRCTDAMESATAAGSEDPASAAVRDRAPARALLGARRTSLELRWEEHVEPKPGRGEAAPAARCDGHPEPRTRVDVGGGTAWPADASAEAGMASSSTAPATATADSAPAAGTADAPAEHQLAARSVSSPQTSVNPDSEEGANTDKLRPLRSEVIALRLASLRAPSQPRGIPGQGPHPSWVGGYGGLACAQPSPHTATFAHGEHQKQPLLPSPLDASGDRELPSSVTSPYGSPHSTAFSLPRGAPGLRCASLPSVLGVLPRSTLAAAAQAGATPAHPAPGHVDLYRATSVNTRQRSFRCCPPAAGTSPRTAGSGTSGAQTVTGTGTVTPDLSTSIKAGLCSNAGARSQPQGPGGAACSSRVLAFASSLKGAPRRRASGSVGDSTRAPRALLMRGGGPGSAAPTNTRTAPTSVVGSPVSGVDVSVHGPARPLHVGVAAIAGSNALQSAAANVDDGDGNESVTVISLRRSIMGSPSSQTDLGSCPPPALAAGEARGDAGLMAVGAGVFAATLLDASHHSVASLAPSTLTSVVADSTVLNVTASRKGTGGEVGSQGVSGMLRNLRLNLTLSGSDSAAARTEDRYATARRTSGARTPGLSSFTIPRLYGSAADDGGTSHSGLPSGLMSSSATPNAGGTTSVIEEETEEAHRSQGSRSGTQEQGPESTAGRHQQSAAEVEPVVSTVQVTGGGEDGAAPQAPAPEFEACAAGLAWHEVRASAVEDPGSGARYLVVVQKDVTAKVEAERHIAQVSEAEHRLLEQIFPRHVLAYMTEEAFSPAQPEPPAPQPTSAELGPIAAAASPGASATAAAHSLPSPATAHLTWRPYVRDCTELATWHPEVTVLFADIQGFTPMCKQLPPTVVMQFLNDLFVRFDAMLDAYGVYKVETIGDCYVVAGGLITEDADGMAAVQEAGADPQQADRVFAFARAMLRSASCVRMPTTGEAVKIRVGIHSGPVVSGVVGTRMPRFCLFGDTINTASRMESTSKPGCVHVSSDTYALLSARDAGWAPTGGLEVKGKGHMETYLWGPSDGATLAIAESVIARRGGLHGNGNGNGSSSTEAADPHPHPDPRTTGPAGPAPRVGLLVNDLASLNVDSQLLALPPALTLPAPAAAPPAAEMVELSNGCVCCNLRGELQMQLRKMLTQPDPPLDHVLVEATGVGEPAKLAAAVAALEAEGGGGGGDSGAGSGGGGRLVLARVVTVVDVSSLLRLLMNPSAPAPEPEPASFSGWGTINPRPSSEAAGAAGAGPGPAGLAAGAASTGATAGAGGEPEPERSLARLLVQQIEGADVVLLNKCDRLLACVRQELEQETDQGVGQAPRPEPGRGQGQEQGQPAEAEAGAEAQRRGSASGSEGQPGDAVAREDSFPGFQPHIVPAVQLQPPHPPPSWPPLSSAPADDTPTPTPASTSAAAAPPPTANCGGGQEAPDADGAEAAAARELKRVAAVVRRLNPGARVVPCERCRVPLDLILGGTGGEEEEGGAAAGRHVAAPSAEEGAGAGAGAMEEVEGSGAAGRAHEEEEYGIGTLVYRSRRPFHPQRLWVLLRVLAAGPRGGPVEAGAAAPAVGAAGADASGAGGGGGGSGAGLPYEPPQALLRAKGLFWVASLPQAIWELSLSGGELELAAAGRWLCSMVDRDSWPLGDSRGRRRRRRLHAAAASGAGTGGAAAAAEAPDCGDEAMEVEAEAGAAEGEGSDPADDGSDWSEVGSEVEEGGGERNGHGAAGRGPGPTGSTAAGGADVSSGLAEARKAKRRRLRWHRRWGDRRCGLVFIGVGLGLGGSSGGEAAGAERAGAADGRREATMAEAGMSTAGADGSDGGAEAGVAPLTAAQRLEACLRWAQVTAAEEAEGEEAWAAWEDAEWLGLLESSGAGTHHDREAAHALAAKAASEQSEGAAEAPDRKDGQEGTASEEPEATPEVTPDLAPVEPTLHTPAPASSASSSRGSAPSSSGTSGTSSSSGGSILPLALAAVAVIGGIAFALMRRRGGASGSASGSGPAAATKRSAKAPRKAGANAGAATGAAAAEPAPPPEPEPEPIEPDTLDILVCAVPDGAASPAAAAAGSLPLPLAGVTIVVSEDIDVAGTPTTLGVPGAPPLAEADDVTASAAAVVKLAAAGALVVGKSSMQPLGMDTVGANYGNPYNKAHVAGGGHTGSAAAVATGLSRAALCSDLLGSSRLPAACCGLYCYTSTPGALGHANAAAASAAAAATAAAASAAAASAAATGAAAVGPAAPEAHLGSLAVMASDPGVMMKVAQALGAPGSYNLRGELVRFVVAEDLFAACAVEYQPAALAVKRAILKWAGSEQAGAVQLCRFLADNSGGWSGIEPDPLLADIGGLPPGLTAWTTAARELALAHLRALLPTSAAEAEAAKAVEEKEAGAEEREEEAGAEDDGEEGAKPEAGAETGAGKEGAEAEGHEGKEEGTSAVAAAEERAANGDAASADAAPSAAAAAADADASSAADGASFSAPRHPRLPAAPPAARIEALREAARQLYDTLRHTVKPDTVIVLPVVPAAPLKRRNVSAAAGAAYGPAGLTPESAAWEALSHCFAAVPALAQCPVVVVPLGTVADGTPLAAALMGCAKFDARLLAVAAKMGPLMQEAFEGVKQGLADHVRKQQEAEAGGAAAGAASAAAAGAAAAAAGGKGAAAAAAAGGKGAAALAPAAPAAAAAPAAPPVDPRRAERAERFKAKGNEFFKVGRFAEALTEYGRAINENPENPVYYNNRAMACLKIFRFEQAEEDCNRALRFDLKEADKAKALLRRATARTALQKYTEAEKDLRQVLAVEPNNRQAREDLQHLQQMKTDMAAAQQRMVADFQQQRAMAAASGAAGGASAAAGGGSGRGAAGGLPGMGMLPPGFDPSQLPPGMDPQALMQMLSQGGGGDMAGFGPMFGGGGGGR</sequence>
<feature type="region of interest" description="Disordered" evidence="5">
    <location>
        <begin position="3545"/>
        <end position="3567"/>
    </location>
</feature>
<feature type="compositionally biased region" description="Low complexity" evidence="5">
    <location>
        <begin position="539"/>
        <end position="563"/>
    </location>
</feature>
<gene>
    <name evidence="7" type="ORF">HYH03_011806</name>
</gene>
<dbReference type="SMART" id="SM00044">
    <property type="entry name" value="CYCc"/>
    <property type="match status" value="1"/>
</dbReference>
<feature type="region of interest" description="Disordered" evidence="5">
    <location>
        <begin position="3065"/>
        <end position="3123"/>
    </location>
</feature>
<name>A0A835XU30_9CHLO</name>
<dbReference type="Gene3D" id="3.40.50.300">
    <property type="entry name" value="P-loop containing nucleotide triphosphate hydrolases"/>
    <property type="match status" value="1"/>
</dbReference>
<feature type="compositionally biased region" description="Low complexity" evidence="5">
    <location>
        <begin position="795"/>
        <end position="820"/>
    </location>
</feature>
<dbReference type="SMART" id="SM00028">
    <property type="entry name" value="TPR"/>
    <property type="match status" value="3"/>
</dbReference>
<keyword evidence="2 4" id="KW-0456">Lyase</keyword>
<evidence type="ECO:0000259" key="6">
    <source>
        <dbReference type="PROSITE" id="PS50125"/>
    </source>
</evidence>
<dbReference type="GO" id="GO:0016849">
    <property type="term" value="F:phosphorus-oxygen lyase activity"/>
    <property type="evidence" value="ECO:0007669"/>
    <property type="project" value="InterPro"/>
</dbReference>
<accession>A0A835XU30</accession>
<dbReference type="InterPro" id="IPR036928">
    <property type="entry name" value="AS_sf"/>
</dbReference>
<dbReference type="OrthoDB" id="2335338at2759"/>
<dbReference type="Pfam" id="PF02492">
    <property type="entry name" value="cobW"/>
    <property type="match status" value="1"/>
</dbReference>
<protein>
    <recommendedName>
        <fullName evidence="6">Guanylate cyclase domain-containing protein</fullName>
    </recommendedName>
</protein>
<dbReference type="InterPro" id="IPR003495">
    <property type="entry name" value="CobW/HypB/UreG_nucleotide-bd"/>
</dbReference>
<keyword evidence="1" id="KW-0547">Nucleotide-binding</keyword>
<feature type="compositionally biased region" description="Low complexity" evidence="5">
    <location>
        <begin position="2707"/>
        <end position="2722"/>
    </location>
</feature>
<feature type="compositionally biased region" description="Acidic residues" evidence="5">
    <location>
        <begin position="3079"/>
        <end position="3091"/>
    </location>
</feature>
<evidence type="ECO:0000313" key="8">
    <source>
        <dbReference type="Proteomes" id="UP000612055"/>
    </source>
</evidence>
<reference evidence="7" key="1">
    <citation type="journal article" date="2020" name="bioRxiv">
        <title>Comparative genomics of Chlamydomonas.</title>
        <authorList>
            <person name="Craig R.J."/>
            <person name="Hasan A.R."/>
            <person name="Ness R.W."/>
            <person name="Keightley P.D."/>
        </authorList>
    </citation>
    <scope>NUCLEOTIDE SEQUENCE</scope>
    <source>
        <strain evidence="7">CCAP 11/70</strain>
    </source>
</reference>
<dbReference type="SUPFAM" id="SSF75304">
    <property type="entry name" value="Amidase signature (AS) enzymes"/>
    <property type="match status" value="2"/>
</dbReference>
<feature type="domain" description="Guanylate cyclase" evidence="6">
    <location>
        <begin position="1541"/>
        <end position="1682"/>
    </location>
</feature>
<feature type="compositionally biased region" description="Acidic residues" evidence="5">
    <location>
        <begin position="2372"/>
        <end position="2382"/>
    </location>
</feature>
<feature type="compositionally biased region" description="Polar residues" evidence="5">
    <location>
        <begin position="1352"/>
        <end position="1375"/>
    </location>
</feature>
<feature type="compositionally biased region" description="Low complexity" evidence="5">
    <location>
        <begin position="2090"/>
        <end position="2111"/>
    </location>
</feature>
<dbReference type="PANTHER" id="PTHR46310">
    <property type="entry name" value="AMIDASE 1"/>
    <property type="match status" value="1"/>
</dbReference>
<feature type="compositionally biased region" description="Polar residues" evidence="5">
    <location>
        <begin position="1289"/>
        <end position="1302"/>
    </location>
</feature>
<dbReference type="GO" id="GO:0009190">
    <property type="term" value="P:cyclic nucleotide biosynthetic process"/>
    <property type="evidence" value="ECO:0007669"/>
    <property type="project" value="InterPro"/>
</dbReference>
<keyword evidence="3" id="KW-0802">TPR repeat</keyword>
<feature type="compositionally biased region" description="Polar residues" evidence="5">
    <location>
        <begin position="1317"/>
        <end position="1341"/>
    </location>
</feature>
<feature type="region of interest" description="Disordered" evidence="5">
    <location>
        <begin position="511"/>
        <end position="571"/>
    </location>
</feature>
<feature type="compositionally biased region" description="Gly residues" evidence="5">
    <location>
        <begin position="414"/>
        <end position="424"/>
    </location>
</feature>
<comment type="caution">
    <text evidence="7">The sequence shown here is derived from an EMBL/GenBank/DDBJ whole genome shotgun (WGS) entry which is preliminary data.</text>
</comment>
<feature type="compositionally biased region" description="Low complexity" evidence="5">
    <location>
        <begin position="217"/>
        <end position="230"/>
    </location>
</feature>
<dbReference type="Pfam" id="PF01425">
    <property type="entry name" value="Amidase"/>
    <property type="match status" value="1"/>
</dbReference>
<dbReference type="InterPro" id="IPR018297">
    <property type="entry name" value="A/G_cyclase_CS"/>
</dbReference>
<dbReference type="InterPro" id="IPR029787">
    <property type="entry name" value="Nucleotide_cyclase"/>
</dbReference>
<feature type="region of interest" description="Disordered" evidence="5">
    <location>
        <begin position="1275"/>
        <end position="1302"/>
    </location>
</feature>
<feature type="compositionally biased region" description="Low complexity" evidence="5">
    <location>
        <begin position="2028"/>
        <end position="2042"/>
    </location>
</feature>
<feature type="region of interest" description="Disordered" evidence="5">
    <location>
        <begin position="2568"/>
        <end position="2657"/>
    </location>
</feature>
<dbReference type="InterPro" id="IPR011990">
    <property type="entry name" value="TPR-like_helical_dom_sf"/>
</dbReference>
<feature type="compositionally biased region" description="Basic and acidic residues" evidence="5">
    <location>
        <begin position="3107"/>
        <end position="3120"/>
    </location>
</feature>
<feature type="repeat" description="TPR" evidence="3">
    <location>
        <begin position="3453"/>
        <end position="3486"/>
    </location>
</feature>
<evidence type="ECO:0000313" key="7">
    <source>
        <dbReference type="EMBL" id="KAG2489697.1"/>
    </source>
</evidence>
<feature type="region of interest" description="Disordered" evidence="5">
    <location>
        <begin position="1746"/>
        <end position="1781"/>
    </location>
</feature>
<feature type="region of interest" description="Disordered" evidence="5">
    <location>
        <begin position="1915"/>
        <end position="1972"/>
    </location>
</feature>
<dbReference type="Gene3D" id="1.25.40.10">
    <property type="entry name" value="Tetratricopeptide repeat domain"/>
    <property type="match status" value="1"/>
</dbReference>
<dbReference type="SMART" id="SM00833">
    <property type="entry name" value="CobW_C"/>
    <property type="match status" value="1"/>
</dbReference>
<dbReference type="Proteomes" id="UP000612055">
    <property type="component" value="Unassembled WGS sequence"/>
</dbReference>
<dbReference type="SUPFAM" id="SSF48452">
    <property type="entry name" value="TPR-like"/>
    <property type="match status" value="1"/>
</dbReference>
<feature type="compositionally biased region" description="Low complexity" evidence="5">
    <location>
        <begin position="2687"/>
        <end position="2697"/>
    </location>
</feature>
<evidence type="ECO:0000256" key="3">
    <source>
        <dbReference type="PROSITE-ProRule" id="PRU00339"/>
    </source>
</evidence>
<dbReference type="Gene3D" id="3.30.70.1230">
    <property type="entry name" value="Nucleotide cyclase"/>
    <property type="match status" value="1"/>
</dbReference>
<dbReference type="PROSITE" id="PS00452">
    <property type="entry name" value="GUANYLATE_CYCLASE_1"/>
    <property type="match status" value="1"/>
</dbReference>
<dbReference type="GO" id="GO:0000166">
    <property type="term" value="F:nucleotide binding"/>
    <property type="evidence" value="ECO:0007669"/>
    <property type="project" value="UniProtKB-KW"/>
</dbReference>
<evidence type="ECO:0000256" key="5">
    <source>
        <dbReference type="SAM" id="MobiDB-lite"/>
    </source>
</evidence>
<feature type="region of interest" description="Disordered" evidence="5">
    <location>
        <begin position="460"/>
        <end position="486"/>
    </location>
</feature>
<feature type="compositionally biased region" description="Low complexity" evidence="5">
    <location>
        <begin position="189"/>
        <end position="201"/>
    </location>
</feature>
<feature type="compositionally biased region" description="Basic and acidic residues" evidence="5">
    <location>
        <begin position="750"/>
        <end position="760"/>
    </location>
</feature>
<evidence type="ECO:0000256" key="1">
    <source>
        <dbReference type="ARBA" id="ARBA00022741"/>
    </source>
</evidence>
<feature type="region of interest" description="Disordered" evidence="5">
    <location>
        <begin position="189"/>
        <end position="230"/>
    </location>
</feature>
<dbReference type="PANTHER" id="PTHR46310:SF7">
    <property type="entry name" value="AMIDASE 1"/>
    <property type="match status" value="1"/>
</dbReference>
<dbReference type="InterPro" id="IPR023631">
    <property type="entry name" value="Amidase_dom"/>
</dbReference>
<dbReference type="Gene3D" id="3.90.1300.10">
    <property type="entry name" value="Amidase signature (AS) domain"/>
    <property type="match status" value="2"/>
</dbReference>
<dbReference type="InterPro" id="IPR027417">
    <property type="entry name" value="P-loop_NTPase"/>
</dbReference>
<feature type="region of interest" description="Disordered" evidence="5">
    <location>
        <begin position="1314"/>
        <end position="1380"/>
    </location>
</feature>
<feature type="compositionally biased region" description="Polar residues" evidence="5">
    <location>
        <begin position="928"/>
        <end position="942"/>
    </location>
</feature>
<feature type="region of interest" description="Disordered" evidence="5">
    <location>
        <begin position="400"/>
        <end position="445"/>
    </location>
</feature>
<feature type="compositionally biased region" description="Acidic residues" evidence="5">
    <location>
        <begin position="2390"/>
        <end position="2411"/>
    </location>
</feature>
<dbReference type="InterPro" id="IPR019734">
    <property type="entry name" value="TPR_rpt"/>
</dbReference>
<feature type="compositionally biased region" description="Low complexity" evidence="5">
    <location>
        <begin position="1952"/>
        <end position="1964"/>
    </location>
</feature>
<feature type="compositionally biased region" description="Polar residues" evidence="5">
    <location>
        <begin position="830"/>
        <end position="840"/>
    </location>
</feature>
<organism evidence="7 8">
    <name type="scientific">Edaphochlamys debaryana</name>
    <dbReference type="NCBI Taxonomy" id="47281"/>
    <lineage>
        <taxon>Eukaryota</taxon>
        <taxon>Viridiplantae</taxon>
        <taxon>Chlorophyta</taxon>
        <taxon>core chlorophytes</taxon>
        <taxon>Chlorophyceae</taxon>
        <taxon>CS clade</taxon>
        <taxon>Chlamydomonadales</taxon>
        <taxon>Chlamydomonadales incertae sedis</taxon>
        <taxon>Edaphochlamys</taxon>
    </lineage>
</organism>
<feature type="region of interest" description="Disordered" evidence="5">
    <location>
        <begin position="1002"/>
        <end position="1033"/>
    </location>
</feature>
<feature type="region of interest" description="Disordered" evidence="5">
    <location>
        <begin position="2479"/>
        <end position="2498"/>
    </location>
</feature>
<feature type="region of interest" description="Disordered" evidence="5">
    <location>
        <begin position="657"/>
        <end position="733"/>
    </location>
</feature>
<dbReference type="PROSITE" id="PS50005">
    <property type="entry name" value="TPR"/>
    <property type="match status" value="2"/>
</dbReference>
<feature type="compositionally biased region" description="Low complexity" evidence="5">
    <location>
        <begin position="401"/>
        <end position="413"/>
    </location>
</feature>
<dbReference type="InterPro" id="IPR011629">
    <property type="entry name" value="CobW-like_C"/>
</dbReference>
<comment type="similarity">
    <text evidence="4">Belongs to the adenylyl cyclase class-4/guanylyl cyclase family.</text>
</comment>
<dbReference type="InterPro" id="IPR001054">
    <property type="entry name" value="A/G_cyclase"/>
</dbReference>
<feature type="region of interest" description="Disordered" evidence="5">
    <location>
        <begin position="296"/>
        <end position="315"/>
    </location>
</feature>
<feature type="compositionally biased region" description="Low complexity" evidence="5">
    <location>
        <begin position="430"/>
        <end position="442"/>
    </location>
</feature>
<evidence type="ECO:0000256" key="4">
    <source>
        <dbReference type="RuleBase" id="RU000405"/>
    </source>
</evidence>
<dbReference type="PROSITE" id="PS50125">
    <property type="entry name" value="GUANYLATE_CYCLASE_2"/>
    <property type="match status" value="1"/>
</dbReference>
<dbReference type="Pfam" id="PF00211">
    <property type="entry name" value="Guanylate_cyc"/>
    <property type="match status" value="1"/>
</dbReference>
<feature type="region of interest" description="Disordered" evidence="5">
    <location>
        <begin position="750"/>
        <end position="853"/>
    </location>
</feature>
<feature type="region of interest" description="Disordered" evidence="5">
    <location>
        <begin position="2009"/>
        <end position="2133"/>
    </location>
</feature>
<dbReference type="SUPFAM" id="SSF55073">
    <property type="entry name" value="Nucleotide cyclase"/>
    <property type="match status" value="1"/>
</dbReference>
<feature type="compositionally biased region" description="Low complexity" evidence="5">
    <location>
        <begin position="2353"/>
        <end position="2370"/>
    </location>
</feature>
<dbReference type="GO" id="GO:0035556">
    <property type="term" value="P:intracellular signal transduction"/>
    <property type="evidence" value="ECO:0007669"/>
    <property type="project" value="InterPro"/>
</dbReference>